<proteinExistence type="predicted"/>
<dbReference type="OrthoDB" id="9776951at2"/>
<dbReference type="Proteomes" id="UP000318453">
    <property type="component" value="Chromosome"/>
</dbReference>
<accession>A0A5B8NPM5</accession>
<protein>
    <submittedName>
        <fullName evidence="1">Uncharacterized protein</fullName>
    </submittedName>
</protein>
<dbReference type="Pfam" id="PF21850">
    <property type="entry name" value="DUF6909"/>
    <property type="match status" value="2"/>
</dbReference>
<evidence type="ECO:0000313" key="1">
    <source>
        <dbReference type="EMBL" id="QDZ40140.1"/>
    </source>
</evidence>
<gene>
    <name evidence="1" type="ORF">FRE64_09385</name>
</gene>
<dbReference type="KEGG" id="enn:FRE64_09385"/>
<reference evidence="1" key="1">
    <citation type="submission" date="2019-08" db="EMBL/GenBank/DDBJ databases">
        <title>Carotenoids and Carotenoid Binding Proteins in the Halophilic Cyanobacterium Euhalothece sp. ZM00.</title>
        <authorList>
            <person name="Cho S.M."/>
            <person name="Song J.Y."/>
            <person name="Park Y.-I."/>
        </authorList>
    </citation>
    <scope>NUCLEOTIDE SEQUENCE [LARGE SCALE GENOMIC DNA]</scope>
    <source>
        <strain evidence="1">Z-M001</strain>
    </source>
</reference>
<evidence type="ECO:0000313" key="2">
    <source>
        <dbReference type="Proteomes" id="UP000318453"/>
    </source>
</evidence>
<dbReference type="AlphaFoldDB" id="A0A5B8NPM5"/>
<dbReference type="InterPro" id="IPR054204">
    <property type="entry name" value="DUF6909"/>
</dbReference>
<name>A0A5B8NPM5_9CHRO</name>
<dbReference type="EMBL" id="CP042326">
    <property type="protein sequence ID" value="QDZ40140.1"/>
    <property type="molecule type" value="Genomic_DNA"/>
</dbReference>
<sequence>MNFAIPPRTRAQESRAAIERIYIITRHLFIRGYYKPNGTSGAALKEALLALQPEIYGSMADSEKVELNGLVYVMERLPRGIEQCRFVKLVAAEGYGTSGFEKIIPAKRRRNCYRIDPETMLVEVTRGRSEIYDILTHLTFMYIEANKIGEHALEENQPTQEWLKLEEIVTQQMNNDSPPSSQVEAQEMKERAFSYASTLLGRTYAETVEAYERFQAAGATNNGFFQIIYGLGRLAMEETQNRSDRQIAFSPALRERIGHHIHGEKWARDVKTFLLDNDLWERPLHIISANLHSILNSLFAFPILKPKMGACSIEEMARELNLPENHELQQQVWEFGQQHGMSYLPDGAGTNISVQLFDTALLPVDLLSPELQIDREFLQQEKPILLVMDYAFGEQAFEIFDELLKPYKRDTNIKKLNVGSISVMGKAGTLTGEKGDLMIPTAHLFEGTADNYPFENAIQPHHFAQSGLPVHKGAMITVLGTSLQNADILKYFKDSSWSAIGLEMEGAHMQKAIQAAAKIRRSIDENVTLRYAYYASDNPLISGSTLASGSLGQLGIKPTYTISLQFLNQIFNPSASSNSGDSS</sequence>
<organism evidence="1 2">
    <name type="scientific">Euhalothece natronophila Z-M001</name>
    <dbReference type="NCBI Taxonomy" id="522448"/>
    <lineage>
        <taxon>Bacteria</taxon>
        <taxon>Bacillati</taxon>
        <taxon>Cyanobacteriota</taxon>
        <taxon>Cyanophyceae</taxon>
        <taxon>Oscillatoriophycideae</taxon>
        <taxon>Chroococcales</taxon>
        <taxon>Halothecacae</taxon>
        <taxon>Halothece cluster</taxon>
        <taxon>Euhalothece</taxon>
    </lineage>
</organism>
<keyword evidence="2" id="KW-1185">Reference proteome</keyword>
<dbReference type="RefSeq" id="WP_146295825.1">
    <property type="nucleotide sequence ID" value="NZ_CP042326.1"/>
</dbReference>